<evidence type="ECO:0000256" key="4">
    <source>
        <dbReference type="ARBA" id="ARBA00022692"/>
    </source>
</evidence>
<evidence type="ECO:0000256" key="5">
    <source>
        <dbReference type="ARBA" id="ARBA00022737"/>
    </source>
</evidence>
<dbReference type="Proteomes" id="UP001604277">
    <property type="component" value="Unassembled WGS sequence"/>
</dbReference>
<evidence type="ECO:0000256" key="3">
    <source>
        <dbReference type="ARBA" id="ARBA00022614"/>
    </source>
</evidence>
<proteinExistence type="inferred from homology"/>
<evidence type="ECO:0000313" key="10">
    <source>
        <dbReference type="EMBL" id="KAL2459862.1"/>
    </source>
</evidence>
<dbReference type="SUPFAM" id="SSF52058">
    <property type="entry name" value="L domain-like"/>
    <property type="match status" value="1"/>
</dbReference>
<dbReference type="Pfam" id="PF13855">
    <property type="entry name" value="LRR_8"/>
    <property type="match status" value="1"/>
</dbReference>
<feature type="transmembrane region" description="Helical" evidence="9">
    <location>
        <begin position="237"/>
        <end position="260"/>
    </location>
</feature>
<dbReference type="Pfam" id="PF00560">
    <property type="entry name" value="LRR_1"/>
    <property type="match status" value="1"/>
</dbReference>
<dbReference type="GO" id="GO:0016020">
    <property type="term" value="C:membrane"/>
    <property type="evidence" value="ECO:0007669"/>
    <property type="project" value="UniProtKB-SubCell"/>
</dbReference>
<sequence length="298" mass="33848">MKRLSMIDLSYNGLYGHIPHCLGNITLELRPEKSMSISIMISMDTFFSYMDEVKLERAYHVSLQEGENLGSIEFEMTAAFTTKRNLYSYKGSILEHMSGIDLSCNKLYGEIPTGLGKLSELHTLNLSHNNLIGTIPATFSNLSQLESLDLSYNNLSGRIPTGLVELKILGVFTVAHNNLTGLIPQKAQFGTFDKDSYEGNPHLCGRPLPVDCTGSKPVPPSAFDDESEENGFMDMEFFYISFTISYVSVVLCIATVMYKNPHWRRAWFHLIEVYIINPFFRLALRSKVHIYIRDHYFL</sequence>
<dbReference type="InterPro" id="IPR051502">
    <property type="entry name" value="RLP_Defense_Trigger"/>
</dbReference>
<protein>
    <submittedName>
        <fullName evidence="10">Receptor like protein 21</fullName>
    </submittedName>
</protein>
<organism evidence="10 11">
    <name type="scientific">Forsythia ovata</name>
    <dbReference type="NCBI Taxonomy" id="205694"/>
    <lineage>
        <taxon>Eukaryota</taxon>
        <taxon>Viridiplantae</taxon>
        <taxon>Streptophyta</taxon>
        <taxon>Embryophyta</taxon>
        <taxon>Tracheophyta</taxon>
        <taxon>Spermatophyta</taxon>
        <taxon>Magnoliopsida</taxon>
        <taxon>eudicotyledons</taxon>
        <taxon>Gunneridae</taxon>
        <taxon>Pentapetalae</taxon>
        <taxon>asterids</taxon>
        <taxon>lamiids</taxon>
        <taxon>Lamiales</taxon>
        <taxon>Oleaceae</taxon>
        <taxon>Forsythieae</taxon>
        <taxon>Forsythia</taxon>
    </lineage>
</organism>
<keyword evidence="5" id="KW-0677">Repeat</keyword>
<keyword evidence="7 9" id="KW-0472">Membrane</keyword>
<keyword evidence="3" id="KW-0433">Leucine-rich repeat</keyword>
<keyword evidence="11" id="KW-1185">Reference proteome</keyword>
<evidence type="ECO:0000256" key="1">
    <source>
        <dbReference type="ARBA" id="ARBA00004167"/>
    </source>
</evidence>
<dbReference type="InterPro" id="IPR032675">
    <property type="entry name" value="LRR_dom_sf"/>
</dbReference>
<dbReference type="InterPro" id="IPR001611">
    <property type="entry name" value="Leu-rich_rpt"/>
</dbReference>
<dbReference type="PRINTS" id="PR00019">
    <property type="entry name" value="LEURICHRPT"/>
</dbReference>
<keyword evidence="10" id="KW-0675">Receptor</keyword>
<name>A0ABD1P819_9LAMI</name>
<reference evidence="11" key="1">
    <citation type="submission" date="2024-07" db="EMBL/GenBank/DDBJ databases">
        <title>Two chromosome-level genome assemblies of Korean endemic species Abeliophyllum distichum and Forsythia ovata (Oleaceae).</title>
        <authorList>
            <person name="Jang H."/>
        </authorList>
    </citation>
    <scope>NUCLEOTIDE SEQUENCE [LARGE SCALE GENOMIC DNA]</scope>
</reference>
<keyword evidence="8" id="KW-0325">Glycoprotein</keyword>
<dbReference type="PANTHER" id="PTHR48062">
    <property type="entry name" value="RECEPTOR-LIKE PROTEIN 14"/>
    <property type="match status" value="1"/>
</dbReference>
<dbReference type="Gene3D" id="3.80.10.10">
    <property type="entry name" value="Ribonuclease Inhibitor"/>
    <property type="match status" value="1"/>
</dbReference>
<comment type="similarity">
    <text evidence="2">Belongs to the RLP family.</text>
</comment>
<dbReference type="PANTHER" id="PTHR48062:SF21">
    <property type="entry name" value="RECEPTOR-LIKE PROTEIN 12"/>
    <property type="match status" value="1"/>
</dbReference>
<dbReference type="FunFam" id="3.80.10.10:FF:000111">
    <property type="entry name" value="LRR receptor-like serine/threonine-protein kinase ERECTA"/>
    <property type="match status" value="1"/>
</dbReference>
<evidence type="ECO:0000256" key="7">
    <source>
        <dbReference type="ARBA" id="ARBA00023136"/>
    </source>
</evidence>
<accession>A0ABD1P819</accession>
<evidence type="ECO:0000313" key="11">
    <source>
        <dbReference type="Proteomes" id="UP001604277"/>
    </source>
</evidence>
<keyword evidence="4 9" id="KW-0812">Transmembrane</keyword>
<evidence type="ECO:0000256" key="2">
    <source>
        <dbReference type="ARBA" id="ARBA00009592"/>
    </source>
</evidence>
<dbReference type="EMBL" id="JBFOLJ010000021">
    <property type="protein sequence ID" value="KAL2459862.1"/>
    <property type="molecule type" value="Genomic_DNA"/>
</dbReference>
<comment type="caution">
    <text evidence="10">The sequence shown here is derived from an EMBL/GenBank/DDBJ whole genome shotgun (WGS) entry which is preliminary data.</text>
</comment>
<evidence type="ECO:0000256" key="8">
    <source>
        <dbReference type="ARBA" id="ARBA00023180"/>
    </source>
</evidence>
<dbReference type="AlphaFoldDB" id="A0ABD1P819"/>
<comment type="subcellular location">
    <subcellularLocation>
        <location evidence="1">Membrane</location>
        <topology evidence="1">Single-pass membrane protein</topology>
    </subcellularLocation>
</comment>
<gene>
    <name evidence="10" type="ORF">Fot_54606</name>
</gene>
<evidence type="ECO:0000256" key="9">
    <source>
        <dbReference type="SAM" id="Phobius"/>
    </source>
</evidence>
<keyword evidence="6 9" id="KW-1133">Transmembrane helix</keyword>
<evidence type="ECO:0000256" key="6">
    <source>
        <dbReference type="ARBA" id="ARBA00022989"/>
    </source>
</evidence>